<dbReference type="PANTHER" id="PTHR46015:SF1">
    <property type="entry name" value="HOMOCYSTEINE S-METHYLTRANSFERASE-LIKE ISOFORM 1"/>
    <property type="match status" value="1"/>
</dbReference>
<feature type="binding site" evidence="5">
    <location>
        <position position="215"/>
    </location>
    <ligand>
        <name>Zn(2+)</name>
        <dbReference type="ChEBI" id="CHEBI:29105"/>
    </ligand>
</feature>
<protein>
    <recommendedName>
        <fullName evidence="6">Hcy-binding domain-containing protein</fullName>
    </recommendedName>
</protein>
<comment type="caution">
    <text evidence="7">The sequence shown here is derived from an EMBL/GenBank/DDBJ whole genome shotgun (WGS) entry which is preliminary data.</text>
</comment>
<feature type="binding site" evidence="5">
    <location>
        <position position="289"/>
    </location>
    <ligand>
        <name>Zn(2+)</name>
        <dbReference type="ChEBI" id="CHEBI:29105"/>
    </ligand>
</feature>
<keyword evidence="1 5" id="KW-0489">Methyltransferase</keyword>
<sequence>MDPTSPICHIIDGGLSTQLESQGVDLKSHPKLWTAGLLSSPSGRSQILLAHQNFVKAGADIILTSSYQASASLSSSFLKQSVDLALTCKGAQVYLSLGPYGATLSDGSEYTGIYPPTTTASSLKTFHLTRLTSLLSSEPSIKGLAFETIPSAFELNVILEILNEEPFKNYPAWITFSSPDGLRTCSGELFSDLLLDSILPNFSKATEPRYVGLNCVHPSCVVPFLDVVLKDYDEKVLKGVVVYPNNGGVWNSERRCWEDSDSVVGFCDEAVVWRDRIWEKGGEAFIGGCCSTDERTIRALKEKLK</sequence>
<proteinExistence type="predicted"/>
<dbReference type="GO" id="GO:0009086">
    <property type="term" value="P:methionine biosynthetic process"/>
    <property type="evidence" value="ECO:0007669"/>
    <property type="project" value="TreeGrafter"/>
</dbReference>
<evidence type="ECO:0000313" key="7">
    <source>
        <dbReference type="EMBL" id="GMI04171.1"/>
    </source>
</evidence>
<evidence type="ECO:0000256" key="1">
    <source>
        <dbReference type="ARBA" id="ARBA00022603"/>
    </source>
</evidence>
<dbReference type="AlphaFoldDB" id="A0A9W7CGG3"/>
<keyword evidence="8" id="KW-1185">Reference proteome</keyword>
<dbReference type="PANTHER" id="PTHR46015">
    <property type="entry name" value="ZGC:172121"/>
    <property type="match status" value="1"/>
</dbReference>
<dbReference type="PROSITE" id="PS50970">
    <property type="entry name" value="HCY"/>
    <property type="match status" value="1"/>
</dbReference>
<gene>
    <name evidence="7" type="ORF">TrVE_jg7034</name>
</gene>
<evidence type="ECO:0000259" key="6">
    <source>
        <dbReference type="PROSITE" id="PS50970"/>
    </source>
</evidence>
<evidence type="ECO:0000256" key="2">
    <source>
        <dbReference type="ARBA" id="ARBA00022679"/>
    </source>
</evidence>
<dbReference type="GO" id="GO:0046872">
    <property type="term" value="F:metal ion binding"/>
    <property type="evidence" value="ECO:0007669"/>
    <property type="project" value="UniProtKB-KW"/>
</dbReference>
<keyword evidence="2 5" id="KW-0808">Transferase</keyword>
<dbReference type="InterPro" id="IPR003726">
    <property type="entry name" value="HCY_dom"/>
</dbReference>
<feature type="domain" description="Hcy-binding" evidence="6">
    <location>
        <begin position="1"/>
        <end position="304"/>
    </location>
</feature>
<comment type="cofactor">
    <cofactor evidence="5">
        <name>Zn(2+)</name>
        <dbReference type="ChEBI" id="CHEBI:29105"/>
    </cofactor>
</comment>
<organism evidence="7 8">
    <name type="scientific">Triparma verrucosa</name>
    <dbReference type="NCBI Taxonomy" id="1606542"/>
    <lineage>
        <taxon>Eukaryota</taxon>
        <taxon>Sar</taxon>
        <taxon>Stramenopiles</taxon>
        <taxon>Ochrophyta</taxon>
        <taxon>Bolidophyceae</taxon>
        <taxon>Parmales</taxon>
        <taxon>Triparmaceae</taxon>
        <taxon>Triparma</taxon>
    </lineage>
</organism>
<evidence type="ECO:0000256" key="5">
    <source>
        <dbReference type="PROSITE-ProRule" id="PRU00333"/>
    </source>
</evidence>
<dbReference type="GO" id="GO:0033528">
    <property type="term" value="P:S-methylmethionine cycle"/>
    <property type="evidence" value="ECO:0007669"/>
    <property type="project" value="TreeGrafter"/>
</dbReference>
<evidence type="ECO:0000313" key="8">
    <source>
        <dbReference type="Proteomes" id="UP001165160"/>
    </source>
</evidence>
<dbReference type="InterPro" id="IPR051486">
    <property type="entry name" value="Hcy_S-methyltransferase"/>
</dbReference>
<evidence type="ECO:0000256" key="4">
    <source>
        <dbReference type="ARBA" id="ARBA00022833"/>
    </source>
</evidence>
<keyword evidence="3 5" id="KW-0479">Metal-binding</keyword>
<keyword evidence="4 5" id="KW-0862">Zinc</keyword>
<dbReference type="Proteomes" id="UP001165160">
    <property type="component" value="Unassembled WGS sequence"/>
</dbReference>
<dbReference type="Pfam" id="PF02574">
    <property type="entry name" value="S-methyl_trans"/>
    <property type="match status" value="1"/>
</dbReference>
<feature type="binding site" evidence="5">
    <location>
        <position position="290"/>
    </location>
    <ligand>
        <name>Zn(2+)</name>
        <dbReference type="ChEBI" id="CHEBI:29105"/>
    </ligand>
</feature>
<evidence type="ECO:0000256" key="3">
    <source>
        <dbReference type="ARBA" id="ARBA00022723"/>
    </source>
</evidence>
<reference evidence="8" key="1">
    <citation type="journal article" date="2023" name="Commun. Biol.">
        <title>Genome analysis of Parmales, the sister group of diatoms, reveals the evolutionary specialization of diatoms from phago-mixotrophs to photoautotrophs.</title>
        <authorList>
            <person name="Ban H."/>
            <person name="Sato S."/>
            <person name="Yoshikawa S."/>
            <person name="Yamada K."/>
            <person name="Nakamura Y."/>
            <person name="Ichinomiya M."/>
            <person name="Sato N."/>
            <person name="Blanc-Mathieu R."/>
            <person name="Endo H."/>
            <person name="Kuwata A."/>
            <person name="Ogata H."/>
        </authorList>
    </citation>
    <scope>NUCLEOTIDE SEQUENCE [LARGE SCALE GENOMIC DNA]</scope>
    <source>
        <strain evidence="8">NIES 3699</strain>
    </source>
</reference>
<dbReference type="GO" id="GO:0032259">
    <property type="term" value="P:methylation"/>
    <property type="evidence" value="ECO:0007669"/>
    <property type="project" value="UniProtKB-KW"/>
</dbReference>
<accession>A0A9W7CGG3</accession>
<dbReference type="GO" id="GO:0008898">
    <property type="term" value="F:S-adenosylmethionine-homocysteine S-methyltransferase activity"/>
    <property type="evidence" value="ECO:0007669"/>
    <property type="project" value="TreeGrafter"/>
</dbReference>
<dbReference type="EMBL" id="BRXX01000312">
    <property type="protein sequence ID" value="GMI04171.1"/>
    <property type="molecule type" value="Genomic_DNA"/>
</dbReference>
<dbReference type="SUPFAM" id="SSF82282">
    <property type="entry name" value="Homocysteine S-methyltransferase"/>
    <property type="match status" value="1"/>
</dbReference>
<dbReference type="Gene3D" id="3.20.20.330">
    <property type="entry name" value="Homocysteine-binding-like domain"/>
    <property type="match status" value="1"/>
</dbReference>
<name>A0A9W7CGG3_9STRA</name>
<dbReference type="InterPro" id="IPR036589">
    <property type="entry name" value="HCY_dom_sf"/>
</dbReference>